<dbReference type="InterPro" id="IPR041166">
    <property type="entry name" value="Rubredoxin_2"/>
</dbReference>
<dbReference type="SUPFAM" id="SSF54211">
    <property type="entry name" value="Ribosomal protein S5 domain 2-like"/>
    <property type="match status" value="1"/>
</dbReference>
<evidence type="ECO:0000313" key="16">
    <source>
        <dbReference type="Proteomes" id="UP000233414"/>
    </source>
</evidence>
<comment type="function">
    <text evidence="13">DNA-dependent ATPase involved in processing of recombination intermediates, plays a role in repairing DNA breaks. Stimulates the branch migration of RecA-mediated strand transfer reactions, allowing the 3' invading strand to extend heteroduplex DNA faster. Binds ssDNA in the presence of ADP but not other nucleotides, has ATPase activity that is stimulated by ssDNA and various branched DNA structures, but inhibited by SSB. Does not have RecA's homology-searching function.</text>
</comment>
<evidence type="ECO:0000256" key="8">
    <source>
        <dbReference type="ARBA" id="ARBA00023016"/>
    </source>
</evidence>
<dbReference type="GO" id="GO:0016787">
    <property type="term" value="F:hydrolase activity"/>
    <property type="evidence" value="ECO:0007669"/>
    <property type="project" value="UniProtKB-KW"/>
</dbReference>
<dbReference type="CDD" id="cd01121">
    <property type="entry name" value="RadA_SMS_N"/>
    <property type="match status" value="1"/>
</dbReference>
<evidence type="ECO:0000313" key="15">
    <source>
        <dbReference type="EMBL" id="PKL72324.1"/>
    </source>
</evidence>
<evidence type="ECO:0000256" key="1">
    <source>
        <dbReference type="ARBA" id="ARBA00022723"/>
    </source>
</evidence>
<evidence type="ECO:0000256" key="5">
    <source>
        <dbReference type="ARBA" id="ARBA00022801"/>
    </source>
</evidence>
<dbReference type="InterPro" id="IPR020588">
    <property type="entry name" value="RecA_ATP-bd"/>
</dbReference>
<dbReference type="GO" id="GO:0005829">
    <property type="term" value="C:cytosol"/>
    <property type="evidence" value="ECO:0007669"/>
    <property type="project" value="TreeGrafter"/>
</dbReference>
<comment type="domain">
    <text evidence="11">The middle region has homology to RecA with ATPase motifs including the RadA KNRFG motif, while the C-terminus is homologous to Lon protease.</text>
</comment>
<keyword evidence="2 11" id="KW-0547">Nucleotide-binding</keyword>
<keyword evidence="5" id="KW-0378">Hydrolase</keyword>
<dbReference type="PANTHER" id="PTHR32472">
    <property type="entry name" value="DNA REPAIR PROTEIN RADA"/>
    <property type="match status" value="1"/>
</dbReference>
<evidence type="ECO:0000256" key="10">
    <source>
        <dbReference type="ARBA" id="ARBA00023204"/>
    </source>
</evidence>
<dbReference type="Pfam" id="PF13481">
    <property type="entry name" value="AAA_25"/>
    <property type="match status" value="1"/>
</dbReference>
<dbReference type="GO" id="GO:0000725">
    <property type="term" value="P:recombinational repair"/>
    <property type="evidence" value="ECO:0007669"/>
    <property type="project" value="UniProtKB-UniRule"/>
</dbReference>
<dbReference type="GO" id="GO:0140664">
    <property type="term" value="F:ATP-dependent DNA damage sensor activity"/>
    <property type="evidence" value="ECO:0007669"/>
    <property type="project" value="InterPro"/>
</dbReference>
<gene>
    <name evidence="11" type="primary">radA</name>
    <name evidence="15" type="ORF">CVV26_02050</name>
</gene>
<dbReference type="InterPro" id="IPR014721">
    <property type="entry name" value="Ribsml_uS5_D2-typ_fold_subgr"/>
</dbReference>
<dbReference type="SMART" id="SM00382">
    <property type="entry name" value="AAA"/>
    <property type="match status" value="1"/>
</dbReference>
<dbReference type="InterPro" id="IPR004504">
    <property type="entry name" value="DNA_repair_RadA"/>
</dbReference>
<feature type="domain" description="RecA family profile 1" evidence="14">
    <location>
        <begin position="65"/>
        <end position="233"/>
    </location>
</feature>
<evidence type="ECO:0000256" key="4">
    <source>
        <dbReference type="ARBA" id="ARBA00022771"/>
    </source>
</evidence>
<dbReference type="HAMAP" id="MF_01498">
    <property type="entry name" value="RadA_bact"/>
    <property type="match status" value="1"/>
</dbReference>
<dbReference type="GO" id="GO:0008270">
    <property type="term" value="F:zinc ion binding"/>
    <property type="evidence" value="ECO:0007669"/>
    <property type="project" value="UniProtKB-KW"/>
</dbReference>
<dbReference type="Pfam" id="PF13541">
    <property type="entry name" value="ChlI"/>
    <property type="match status" value="1"/>
</dbReference>
<evidence type="ECO:0000256" key="3">
    <source>
        <dbReference type="ARBA" id="ARBA00022763"/>
    </source>
</evidence>
<keyword evidence="9 11" id="KW-0238">DNA-binding</keyword>
<accession>A0A2N1UNC4</accession>
<organism evidence="15 16">
    <name type="scientific">Candidatus Kuenenbacteria bacterium HGW-Kuenenbacteria-1</name>
    <dbReference type="NCBI Taxonomy" id="2013812"/>
    <lineage>
        <taxon>Bacteria</taxon>
        <taxon>Candidatus Kueneniibacteriota</taxon>
    </lineage>
</organism>
<dbReference type="Gene3D" id="3.40.50.300">
    <property type="entry name" value="P-loop containing nucleotide triphosphate hydrolases"/>
    <property type="match status" value="1"/>
</dbReference>
<evidence type="ECO:0000256" key="12">
    <source>
        <dbReference type="NCBIfam" id="TIGR00416"/>
    </source>
</evidence>
<evidence type="ECO:0000256" key="2">
    <source>
        <dbReference type="ARBA" id="ARBA00022741"/>
    </source>
</evidence>
<protein>
    <recommendedName>
        <fullName evidence="11 12">DNA repair protein RadA</fullName>
    </recommendedName>
</protein>
<keyword evidence="1 11" id="KW-0479">Metal-binding</keyword>
<dbReference type="InterPro" id="IPR027417">
    <property type="entry name" value="P-loop_NTPase"/>
</dbReference>
<evidence type="ECO:0000256" key="6">
    <source>
        <dbReference type="ARBA" id="ARBA00022833"/>
    </source>
</evidence>
<feature type="binding site" evidence="11">
    <location>
        <begin position="94"/>
        <end position="101"/>
    </location>
    <ligand>
        <name>ATP</name>
        <dbReference type="ChEBI" id="CHEBI:30616"/>
    </ligand>
</feature>
<dbReference type="GO" id="GO:0003684">
    <property type="term" value="F:damaged DNA binding"/>
    <property type="evidence" value="ECO:0007669"/>
    <property type="project" value="InterPro"/>
</dbReference>
<dbReference type="Gene3D" id="3.30.230.10">
    <property type="match status" value="1"/>
</dbReference>
<dbReference type="EMBL" id="PGYQ01000007">
    <property type="protein sequence ID" value="PKL72324.1"/>
    <property type="molecule type" value="Genomic_DNA"/>
</dbReference>
<dbReference type="InterPro" id="IPR003593">
    <property type="entry name" value="AAA+_ATPase"/>
</dbReference>
<evidence type="ECO:0000259" key="14">
    <source>
        <dbReference type="PROSITE" id="PS50162"/>
    </source>
</evidence>
<dbReference type="GO" id="GO:0005524">
    <property type="term" value="F:ATP binding"/>
    <property type="evidence" value="ECO:0007669"/>
    <property type="project" value="UniProtKB-UniRule"/>
</dbReference>
<keyword evidence="10 11" id="KW-0234">DNA repair</keyword>
<keyword evidence="6 13" id="KW-0862">Zinc</keyword>
<dbReference type="NCBIfam" id="TIGR00416">
    <property type="entry name" value="sms"/>
    <property type="match status" value="1"/>
</dbReference>
<dbReference type="PANTHER" id="PTHR32472:SF10">
    <property type="entry name" value="DNA REPAIR PROTEIN RADA-LIKE PROTEIN"/>
    <property type="match status" value="1"/>
</dbReference>
<reference evidence="15 16" key="1">
    <citation type="journal article" date="2017" name="ISME J.">
        <title>Potential for microbial H2 and metal transformations associated with novel bacteria and archaea in deep terrestrial subsurface sediments.</title>
        <authorList>
            <person name="Hernsdorf A.W."/>
            <person name="Amano Y."/>
            <person name="Miyakawa K."/>
            <person name="Ise K."/>
            <person name="Suzuki Y."/>
            <person name="Anantharaman K."/>
            <person name="Probst A."/>
            <person name="Burstein D."/>
            <person name="Thomas B.C."/>
            <person name="Banfield J.F."/>
        </authorList>
    </citation>
    <scope>NUCLEOTIDE SEQUENCE [LARGE SCALE GENOMIC DNA]</scope>
    <source>
        <strain evidence="15">HGW-Kuenenbacteria-1</strain>
    </source>
</reference>
<dbReference type="SUPFAM" id="SSF52540">
    <property type="entry name" value="P-loop containing nucleoside triphosphate hydrolases"/>
    <property type="match status" value="1"/>
</dbReference>
<keyword evidence="8 11" id="KW-0346">Stress response</keyword>
<evidence type="ECO:0000256" key="11">
    <source>
        <dbReference type="HAMAP-Rule" id="MF_01498"/>
    </source>
</evidence>
<comment type="caution">
    <text evidence="15">The sequence shown here is derived from an EMBL/GenBank/DDBJ whole genome shotgun (WGS) entry which is preliminary data.</text>
</comment>
<dbReference type="Proteomes" id="UP000233414">
    <property type="component" value="Unassembled WGS sequence"/>
</dbReference>
<evidence type="ECO:0000256" key="9">
    <source>
        <dbReference type="ARBA" id="ARBA00023125"/>
    </source>
</evidence>
<dbReference type="InterPro" id="IPR020568">
    <property type="entry name" value="Ribosomal_Su5_D2-typ_SF"/>
</dbReference>
<dbReference type="PRINTS" id="PR01874">
    <property type="entry name" value="DNAREPAIRADA"/>
</dbReference>
<keyword evidence="3 11" id="KW-0227">DNA damage</keyword>
<comment type="similarity">
    <text evidence="11 13">Belongs to the RecA family. RadA subfamily.</text>
</comment>
<name>A0A2N1UNC4_9BACT</name>
<dbReference type="AlphaFoldDB" id="A0A2N1UNC4"/>
<evidence type="ECO:0000256" key="7">
    <source>
        <dbReference type="ARBA" id="ARBA00022840"/>
    </source>
</evidence>
<keyword evidence="7 11" id="KW-0067">ATP-binding</keyword>
<sequence>MSKKIETIYVCSKCEAQFSKWVGRCNECGTWGSVEVQNSKLKIKSLNSEMPIGKVVDFEKIEKKEMIRIKTGIEEFDRVLGGGIVPGSLILLGGEPGIGKSTLVLQLVDKIGNQKLKTCNEFVESIENQKLKIENCILYVSGEESAEQIKLRMDRLDIQSKALQFLGETDIEIICATIEKHKPQIVIIDSIQTMSFSELPSEAGSINQVRVCTVKLLEVAKKNNISIFIVGHVTKEGVVAGPKTLEHLVDTVLYLEGDQFHLFRLLRTAKNRFGSTNEVGVFEMKEKGLIEVQNPSKEFLSQRTKAETGSIVTSTMEGSRAFLIEVQALVSKTVFGYPQRRASGFDLNRLQLLATVLTRRCKCNLGNQDVYLNIAGGIKIEEPAIDLAVCLAIVSAFKNKPIDSNLVAFGEVGLGGEIRNVGQIDKRIIEAKKLGFKKIIIPQTNTKFSDQDIQIISVKNLNEAIEANFKYDKVDFQR</sequence>
<evidence type="ECO:0000256" key="13">
    <source>
        <dbReference type="RuleBase" id="RU003555"/>
    </source>
</evidence>
<dbReference type="PROSITE" id="PS50162">
    <property type="entry name" value="RECA_2"/>
    <property type="match status" value="1"/>
</dbReference>
<comment type="function">
    <text evidence="11">Plays a role in repairing double-strand DNA breaks, probably involving stabilizing or processing branched DNA or blocked replication forks.</text>
</comment>
<feature type="region of interest" description="Lon-protease-like" evidence="11">
    <location>
        <begin position="369"/>
        <end position="478"/>
    </location>
</feature>
<feature type="short sequence motif" description="RadA KNRFG motif" evidence="11">
    <location>
        <begin position="270"/>
        <end position="274"/>
    </location>
</feature>
<dbReference type="Pfam" id="PF18073">
    <property type="entry name" value="Zn_ribbon_LapB"/>
    <property type="match status" value="1"/>
</dbReference>
<dbReference type="FunFam" id="3.40.50.300:FF:000050">
    <property type="entry name" value="DNA repair protein RadA"/>
    <property type="match status" value="1"/>
</dbReference>
<proteinExistence type="inferred from homology"/>
<keyword evidence="4 13" id="KW-0863">Zinc-finger</keyword>